<accession>A0A0N4Y008</accession>
<reference evidence="1 2" key="2">
    <citation type="submission" date="2018-11" db="EMBL/GenBank/DDBJ databases">
        <authorList>
            <consortium name="Pathogen Informatics"/>
        </authorList>
    </citation>
    <scope>NUCLEOTIDE SEQUENCE [LARGE SCALE GENOMIC DNA]</scope>
</reference>
<evidence type="ECO:0000313" key="3">
    <source>
        <dbReference type="WBParaSite" id="NBR_0000882101-mRNA-1"/>
    </source>
</evidence>
<dbReference type="EMBL" id="UYSL01020056">
    <property type="protein sequence ID" value="VDL72411.1"/>
    <property type="molecule type" value="Genomic_DNA"/>
</dbReference>
<dbReference type="WBParaSite" id="NBR_0000882101-mRNA-1">
    <property type="protein sequence ID" value="NBR_0000882101-mRNA-1"/>
    <property type="gene ID" value="NBR_0000882101"/>
</dbReference>
<organism evidence="3">
    <name type="scientific">Nippostrongylus brasiliensis</name>
    <name type="common">Rat hookworm</name>
    <dbReference type="NCBI Taxonomy" id="27835"/>
    <lineage>
        <taxon>Eukaryota</taxon>
        <taxon>Metazoa</taxon>
        <taxon>Ecdysozoa</taxon>
        <taxon>Nematoda</taxon>
        <taxon>Chromadorea</taxon>
        <taxon>Rhabditida</taxon>
        <taxon>Rhabditina</taxon>
        <taxon>Rhabditomorpha</taxon>
        <taxon>Strongyloidea</taxon>
        <taxon>Heligmosomidae</taxon>
        <taxon>Nippostrongylus</taxon>
    </lineage>
</organism>
<dbReference type="Proteomes" id="UP000271162">
    <property type="component" value="Unassembled WGS sequence"/>
</dbReference>
<sequence>MLAKLLNDGMSPDQVSSLLKRALEKELRALVGAKNDCLSKLRDPRCTIVYSDITYTVTQLILAIMEAQTDHEKKNKIEDLVNRLPGPVQPGASTSQRDIDDAANVKSVVRRDCESKYSDSNLCAYLQLGQEAFDRALNFTRHLIQEFPEEDRNDVEEMLTVVREHLEIILEGSTTNLTSDLIDALDLGLAASELVHNLCKDGTKCDIILIQIGKSMESLISAMEEAQPEKADEIHRIYGRFFGKKGSRTDKYDEDIYKVVSEVLNLFEPDQAI</sequence>
<proteinExistence type="predicted"/>
<name>A0A0N4Y008_NIPBR</name>
<gene>
    <name evidence="1" type="ORF">NBR_LOCUS8822</name>
</gene>
<reference evidence="3" key="1">
    <citation type="submission" date="2017-02" db="UniProtKB">
        <authorList>
            <consortium name="WormBaseParasite"/>
        </authorList>
    </citation>
    <scope>IDENTIFICATION</scope>
</reference>
<dbReference type="AlphaFoldDB" id="A0A0N4Y008"/>
<keyword evidence="2" id="KW-1185">Reference proteome</keyword>
<evidence type="ECO:0000313" key="2">
    <source>
        <dbReference type="Proteomes" id="UP000271162"/>
    </source>
</evidence>
<evidence type="ECO:0000313" key="1">
    <source>
        <dbReference type="EMBL" id="VDL72411.1"/>
    </source>
</evidence>
<protein>
    <submittedName>
        <fullName evidence="3">Annexin</fullName>
    </submittedName>
</protein>